<name>A0A4R2H0J5_9ACTN</name>
<gene>
    <name evidence="2" type="ORF">EV652_119115</name>
</gene>
<feature type="region of interest" description="Disordered" evidence="1">
    <location>
        <begin position="57"/>
        <end position="179"/>
    </location>
</feature>
<proteinExistence type="predicted"/>
<accession>A0A4R2H0J5</accession>
<evidence type="ECO:0000256" key="1">
    <source>
        <dbReference type="SAM" id="MobiDB-lite"/>
    </source>
</evidence>
<dbReference type="Proteomes" id="UP000294508">
    <property type="component" value="Unassembled WGS sequence"/>
</dbReference>
<protein>
    <submittedName>
        <fullName evidence="2">Uncharacterized protein</fullName>
    </submittedName>
</protein>
<feature type="compositionally biased region" description="Polar residues" evidence="1">
    <location>
        <begin position="145"/>
        <end position="155"/>
    </location>
</feature>
<feature type="compositionally biased region" description="Basic and acidic residues" evidence="1">
    <location>
        <begin position="167"/>
        <end position="178"/>
    </location>
</feature>
<comment type="caution">
    <text evidence="2">The sequence shown here is derived from an EMBL/GenBank/DDBJ whole genome shotgun (WGS) entry which is preliminary data.</text>
</comment>
<sequence>MARVGRGLSWRAAREGDCGGARWAGTVVACGPGRRLWWRGSGLRECAGRGGVRQVRLRRPLRGSSTLDPHHHDQEGRSYPGAAHPSGRVPRVDAVARCSPPGQRKPNAQRRTASPRPSPGTRDPHPRPTISGVNPSGWGLPTEILSGQPTTSVVNPRNLGGSGGPERAAERERGRLGDRPVAQRGCGGLAVGWLFGAGSSIARSSSGVRRRRSSSRPWTDITRGCGLFPAAAAVPPGAQRKQSRPTI</sequence>
<evidence type="ECO:0000313" key="3">
    <source>
        <dbReference type="Proteomes" id="UP000294508"/>
    </source>
</evidence>
<dbReference type="AlphaFoldDB" id="A0A4R2H0J5"/>
<dbReference type="EMBL" id="SLWN01000019">
    <property type="protein sequence ID" value="TCO16926.1"/>
    <property type="molecule type" value="Genomic_DNA"/>
</dbReference>
<keyword evidence="3" id="KW-1185">Reference proteome</keyword>
<evidence type="ECO:0000313" key="2">
    <source>
        <dbReference type="EMBL" id="TCO16926.1"/>
    </source>
</evidence>
<reference evidence="2 3" key="1">
    <citation type="journal article" date="2015" name="Stand. Genomic Sci.">
        <title>Genomic Encyclopedia of Bacterial and Archaeal Type Strains, Phase III: the genomes of soil and plant-associated and newly described type strains.</title>
        <authorList>
            <person name="Whitman W.B."/>
            <person name="Woyke T."/>
            <person name="Klenk H.P."/>
            <person name="Zhou Y."/>
            <person name="Lilburn T.G."/>
            <person name="Beck B.J."/>
            <person name="De Vos P."/>
            <person name="Vandamme P."/>
            <person name="Eisen J.A."/>
            <person name="Garrity G."/>
            <person name="Hugenholtz P."/>
            <person name="Kyrpides N.C."/>
        </authorList>
    </citation>
    <scope>NUCLEOTIDE SEQUENCE [LARGE SCALE GENOMIC DNA]</scope>
    <source>
        <strain evidence="2 3">VKM Ac-2572</strain>
    </source>
</reference>
<organism evidence="2 3">
    <name type="scientific">Kribbella steppae</name>
    <dbReference type="NCBI Taxonomy" id="2512223"/>
    <lineage>
        <taxon>Bacteria</taxon>
        <taxon>Bacillati</taxon>
        <taxon>Actinomycetota</taxon>
        <taxon>Actinomycetes</taxon>
        <taxon>Propionibacteriales</taxon>
        <taxon>Kribbellaceae</taxon>
        <taxon>Kribbella</taxon>
    </lineage>
</organism>